<evidence type="ECO:0000256" key="5">
    <source>
        <dbReference type="ARBA" id="ARBA00037062"/>
    </source>
</evidence>
<dbReference type="EC" id="1.1.1.411" evidence="7"/>
<gene>
    <name evidence="13" type="ORF">AU467_16495</name>
</gene>
<evidence type="ECO:0000313" key="14">
    <source>
        <dbReference type="Proteomes" id="UP000053176"/>
    </source>
</evidence>
<dbReference type="Gene3D" id="1.10.1040.10">
    <property type="entry name" value="N-(1-d-carboxylethyl)-l-norvaline Dehydrogenase, domain 2"/>
    <property type="match status" value="1"/>
</dbReference>
<evidence type="ECO:0000256" key="8">
    <source>
        <dbReference type="ARBA" id="ARBA00039407"/>
    </source>
</evidence>
<dbReference type="SUPFAM" id="SSF48179">
    <property type="entry name" value="6-phosphogluconate dehydrogenase C-terminal domain-like"/>
    <property type="match status" value="1"/>
</dbReference>
<dbReference type="InterPro" id="IPR015815">
    <property type="entry name" value="HIBADH-related"/>
</dbReference>
<evidence type="ECO:0000256" key="9">
    <source>
        <dbReference type="ARBA" id="ARBA00047312"/>
    </source>
</evidence>
<dbReference type="InterPro" id="IPR006115">
    <property type="entry name" value="6PGDH_NADP-bd"/>
</dbReference>
<accession>A0A124GGQ5</accession>
<evidence type="ECO:0000259" key="11">
    <source>
        <dbReference type="Pfam" id="PF03446"/>
    </source>
</evidence>
<dbReference type="Pfam" id="PF14833">
    <property type="entry name" value="NAD_binding_11"/>
    <property type="match status" value="1"/>
</dbReference>
<feature type="active site" evidence="10">
    <location>
        <position position="182"/>
    </location>
</feature>
<evidence type="ECO:0000313" key="13">
    <source>
        <dbReference type="EMBL" id="KUM27501.1"/>
    </source>
</evidence>
<dbReference type="PANTHER" id="PTHR43060">
    <property type="entry name" value="3-HYDROXYISOBUTYRATE DEHYDROGENASE-LIKE 1, MITOCHONDRIAL-RELATED"/>
    <property type="match status" value="1"/>
</dbReference>
<reference evidence="13 14" key="1">
    <citation type="submission" date="2015-12" db="EMBL/GenBank/DDBJ databases">
        <title>Draft genome sequence of Mesorhizobium sp. UFLA 01-765, a multitolerant efficient symbiont and plant-growth promoting strain isolated from Zn-mining soil using Leucaena leucocephala as a trap plant.</title>
        <authorList>
            <person name="Rangel W.M."/>
            <person name="Thijs S."/>
            <person name="Longatti S.M."/>
            <person name="Moreira F.M."/>
            <person name="Weyens N."/>
            <person name="Vangronsveld J."/>
            <person name="Van Hamme J.D."/>
            <person name="Bottos E.M."/>
            <person name="Rineau F."/>
        </authorList>
    </citation>
    <scope>NUCLEOTIDE SEQUENCE [LARGE SCALE GENOMIC DNA]</scope>
    <source>
        <strain evidence="13 14">UFLA 01-765</strain>
    </source>
</reference>
<dbReference type="Proteomes" id="UP000053176">
    <property type="component" value="Unassembled WGS sequence"/>
</dbReference>
<dbReference type="InterPro" id="IPR008927">
    <property type="entry name" value="6-PGluconate_DH-like_C_sf"/>
</dbReference>
<proteinExistence type="inferred from homology"/>
<feature type="domain" description="6-phosphogluconate dehydrogenase NADP-binding" evidence="11">
    <location>
        <begin position="13"/>
        <end position="172"/>
    </location>
</feature>
<evidence type="ECO:0000256" key="4">
    <source>
        <dbReference type="ARBA" id="ARBA00023277"/>
    </source>
</evidence>
<dbReference type="GO" id="GO:0016054">
    <property type="term" value="P:organic acid catabolic process"/>
    <property type="evidence" value="ECO:0007669"/>
    <property type="project" value="UniProtKB-ARBA"/>
</dbReference>
<evidence type="ECO:0000259" key="12">
    <source>
        <dbReference type="Pfam" id="PF14833"/>
    </source>
</evidence>
<dbReference type="InterPro" id="IPR013328">
    <property type="entry name" value="6PGD_dom2"/>
</dbReference>
<dbReference type="EMBL" id="LPWA01000090">
    <property type="protein sequence ID" value="KUM27501.1"/>
    <property type="molecule type" value="Genomic_DNA"/>
</dbReference>
<dbReference type="AlphaFoldDB" id="A0A124GGQ5"/>
<evidence type="ECO:0000256" key="6">
    <source>
        <dbReference type="ARBA" id="ARBA00037979"/>
    </source>
</evidence>
<dbReference type="InterPro" id="IPR029154">
    <property type="entry name" value="HIBADH-like_NADP-bd"/>
</dbReference>
<evidence type="ECO:0000256" key="10">
    <source>
        <dbReference type="PIRSR" id="PIRSR000103-1"/>
    </source>
</evidence>
<evidence type="ECO:0000256" key="3">
    <source>
        <dbReference type="ARBA" id="ARBA00023027"/>
    </source>
</evidence>
<dbReference type="GO" id="GO:0016616">
    <property type="term" value="F:oxidoreductase activity, acting on the CH-OH group of donors, NAD or NADP as acceptor"/>
    <property type="evidence" value="ECO:0007669"/>
    <property type="project" value="InterPro"/>
</dbReference>
<comment type="catalytic activity">
    <reaction evidence="9">
        <text>L-threonate + NAD(+) = 2-dehydro-L-erythronate + NADH + H(+)</text>
        <dbReference type="Rhea" id="RHEA:52548"/>
        <dbReference type="ChEBI" id="CHEBI:15378"/>
        <dbReference type="ChEBI" id="CHEBI:57540"/>
        <dbReference type="ChEBI" id="CHEBI:57561"/>
        <dbReference type="ChEBI" id="CHEBI:57945"/>
        <dbReference type="ChEBI" id="CHEBI:136669"/>
        <dbReference type="EC" id="1.1.1.411"/>
    </reaction>
</comment>
<keyword evidence="1" id="KW-0521">NADP</keyword>
<evidence type="ECO:0000256" key="1">
    <source>
        <dbReference type="ARBA" id="ARBA00022857"/>
    </source>
</evidence>
<dbReference type="InterPro" id="IPR002204">
    <property type="entry name" value="3-OH-isobutyrate_DH-rel_CS"/>
</dbReference>
<keyword evidence="4" id="KW-0119">Carbohydrate metabolism</keyword>
<dbReference type="Pfam" id="PF03446">
    <property type="entry name" value="NAD_binding_2"/>
    <property type="match status" value="1"/>
</dbReference>
<dbReference type="PROSITE" id="PS00895">
    <property type="entry name" value="3_HYDROXYISOBUT_DH"/>
    <property type="match status" value="1"/>
</dbReference>
<dbReference type="PANTHER" id="PTHR43060:SF17">
    <property type="entry name" value="L-THREONATE DEHYDROGENASE"/>
    <property type="match status" value="1"/>
</dbReference>
<dbReference type="Gene3D" id="3.40.50.720">
    <property type="entry name" value="NAD(P)-binding Rossmann-like Domain"/>
    <property type="match status" value="1"/>
</dbReference>
<organism evidence="13 14">
    <name type="scientific">Rhizobium loti</name>
    <name type="common">Mesorhizobium loti</name>
    <dbReference type="NCBI Taxonomy" id="381"/>
    <lineage>
        <taxon>Bacteria</taxon>
        <taxon>Pseudomonadati</taxon>
        <taxon>Pseudomonadota</taxon>
        <taxon>Alphaproteobacteria</taxon>
        <taxon>Hyphomicrobiales</taxon>
        <taxon>Phyllobacteriaceae</taxon>
        <taxon>Mesorhizobium</taxon>
    </lineage>
</organism>
<dbReference type="InterPro" id="IPR050006">
    <property type="entry name" value="LtnD"/>
</dbReference>
<dbReference type="InterPro" id="IPR036291">
    <property type="entry name" value="NAD(P)-bd_dom_sf"/>
</dbReference>
<feature type="domain" description="3-hydroxyisobutyrate dehydrogenase-like NAD-binding" evidence="12">
    <location>
        <begin position="176"/>
        <end position="295"/>
    </location>
</feature>
<protein>
    <recommendedName>
        <fullName evidence="8">L-threonate dehydrogenase</fullName>
        <ecNumber evidence="7">1.1.1.411</ecNumber>
    </recommendedName>
</protein>
<evidence type="ECO:0000256" key="7">
    <source>
        <dbReference type="ARBA" id="ARBA00038870"/>
    </source>
</evidence>
<dbReference type="PIRSF" id="PIRSF000103">
    <property type="entry name" value="HIBADH"/>
    <property type="match status" value="1"/>
</dbReference>
<comment type="caution">
    <text evidence="13">The sequence shown here is derived from an EMBL/GenBank/DDBJ whole genome shotgun (WGS) entry which is preliminary data.</text>
</comment>
<keyword evidence="3" id="KW-0520">NAD</keyword>
<comment type="similarity">
    <text evidence="6">Belongs to the HIBADH-related family. L-threonate dehydrogenase subfamily.</text>
</comment>
<name>A0A124GGQ5_RHILI</name>
<sequence>MPMSADESTGKSNVAVIGLGSMGFGMASSLLRCGHAVVGYDPSGTAAAKLAAIGARIAKSPGDAAANASVVLCVVVNSAQTDAVLFGGSGVCPVMVPGSVFISSATMAPSEAKRLSSRLAERDILYLDAPISGGAAKAASGALTIMASGSPDAFEHARHVLDAIAAKVYRLGGEPGIGASVKMINQHLAGIHIAAACEAMVLASKLGLDLFTVYEVITASAGNSWMFENRVPHILDGDYTPRSSVEIFVKDLGILEDIARAERYPAPLAAAALQMYLATSGAGMGREDDASVARTYAALSGASLPSAKPAT</sequence>
<dbReference type="GO" id="GO:0050661">
    <property type="term" value="F:NADP binding"/>
    <property type="evidence" value="ECO:0007669"/>
    <property type="project" value="InterPro"/>
</dbReference>
<dbReference type="NCBIfam" id="NF043037">
    <property type="entry name" value="ThreonDh"/>
    <property type="match status" value="1"/>
</dbReference>
<dbReference type="SUPFAM" id="SSF51735">
    <property type="entry name" value="NAD(P)-binding Rossmann-fold domains"/>
    <property type="match status" value="1"/>
</dbReference>
<evidence type="ECO:0000256" key="2">
    <source>
        <dbReference type="ARBA" id="ARBA00023002"/>
    </source>
</evidence>
<dbReference type="GO" id="GO:0051287">
    <property type="term" value="F:NAD binding"/>
    <property type="evidence" value="ECO:0007669"/>
    <property type="project" value="InterPro"/>
</dbReference>
<comment type="function">
    <text evidence="5">Catalyzes oxidation of L-threonate to 2-oxo-tetronate. Can use either NAD(+) or NADP(+) as cosubstrate, with a preference for NAD(+).</text>
</comment>
<keyword evidence="2" id="KW-0560">Oxidoreductase</keyword>